<dbReference type="OrthoDB" id="1778624at2"/>
<feature type="active site" description="Proton donor" evidence="3">
    <location>
        <position position="100"/>
    </location>
</feature>
<dbReference type="Gene3D" id="3.40.1400.10">
    <property type="entry name" value="Sugar-phosphate isomerase, RpiB/LacA/LacB"/>
    <property type="match status" value="1"/>
</dbReference>
<evidence type="ECO:0000313" key="6">
    <source>
        <dbReference type="Proteomes" id="UP000095649"/>
    </source>
</evidence>
<dbReference type="Pfam" id="PF02502">
    <property type="entry name" value="LacAB_rpiB"/>
    <property type="match status" value="1"/>
</dbReference>
<dbReference type="InterPro" id="IPR003500">
    <property type="entry name" value="RpiB_LacA_LacB"/>
</dbReference>
<feature type="binding site" evidence="4">
    <location>
        <position position="134"/>
    </location>
    <ligand>
        <name>D-ribulose 5-phosphate</name>
        <dbReference type="ChEBI" id="CHEBI:58121"/>
    </ligand>
</feature>
<dbReference type="GO" id="GO:0004751">
    <property type="term" value="F:ribose-5-phosphate isomerase activity"/>
    <property type="evidence" value="ECO:0007669"/>
    <property type="project" value="UniProtKB-EC"/>
</dbReference>
<dbReference type="Proteomes" id="UP000095649">
    <property type="component" value="Unassembled WGS sequence"/>
</dbReference>
<dbReference type="PANTHER" id="PTHR43732">
    <property type="entry name" value="RIBOSE 5-PHOSPHATE ISOMERASE-RELATED"/>
    <property type="match status" value="1"/>
</dbReference>
<reference evidence="5 6" key="1">
    <citation type="submission" date="2015-09" db="EMBL/GenBank/DDBJ databases">
        <authorList>
            <consortium name="Pathogen Informatics"/>
        </authorList>
    </citation>
    <scope>NUCLEOTIDE SEQUENCE [LARGE SCALE GENOMIC DNA]</scope>
    <source>
        <strain evidence="5 6">2789STDY5834970</strain>
    </source>
</reference>
<dbReference type="EMBL" id="CYXN01000012">
    <property type="protein sequence ID" value="CUN04452.1"/>
    <property type="molecule type" value="Genomic_DNA"/>
</dbReference>
<dbReference type="EC" id="5.3.1.6" evidence="5"/>
<dbReference type="InterPro" id="IPR004785">
    <property type="entry name" value="RpiB"/>
</dbReference>
<dbReference type="InterPro" id="IPR051812">
    <property type="entry name" value="SPI_LacAB/RpiB"/>
</dbReference>
<evidence type="ECO:0000256" key="3">
    <source>
        <dbReference type="PIRSR" id="PIRSR005384-1"/>
    </source>
</evidence>
<organism evidence="5 6">
    <name type="scientific">Faecalibacterium prausnitzii</name>
    <dbReference type="NCBI Taxonomy" id="853"/>
    <lineage>
        <taxon>Bacteria</taxon>
        <taxon>Bacillati</taxon>
        <taxon>Bacillota</taxon>
        <taxon>Clostridia</taxon>
        <taxon>Eubacteriales</taxon>
        <taxon>Oscillospiraceae</taxon>
        <taxon>Faecalibacterium</taxon>
    </lineage>
</organism>
<evidence type="ECO:0000313" key="5">
    <source>
        <dbReference type="EMBL" id="CUN04452.1"/>
    </source>
</evidence>
<name>A0A173TNL2_9FIRM</name>
<evidence type="ECO:0000256" key="4">
    <source>
        <dbReference type="PIRSR" id="PIRSR005384-2"/>
    </source>
</evidence>
<dbReference type="RefSeq" id="WP_055186127.1">
    <property type="nucleotide sequence ID" value="NZ_CYXN01000012.1"/>
</dbReference>
<proteinExistence type="inferred from homology"/>
<dbReference type="SUPFAM" id="SSF89623">
    <property type="entry name" value="Ribose/Galactose isomerase RpiB/AlsB"/>
    <property type="match status" value="1"/>
</dbReference>
<dbReference type="CDD" id="cd00133">
    <property type="entry name" value="PTS_IIB"/>
    <property type="match status" value="1"/>
</dbReference>
<feature type="binding site" evidence="4">
    <location>
        <begin position="68"/>
        <end position="72"/>
    </location>
    <ligand>
        <name>D-ribulose 5-phosphate</name>
        <dbReference type="ChEBI" id="CHEBI:58121"/>
    </ligand>
</feature>
<dbReference type="GO" id="GO:0005975">
    <property type="term" value="P:carbohydrate metabolic process"/>
    <property type="evidence" value="ECO:0007669"/>
    <property type="project" value="InterPro"/>
</dbReference>
<gene>
    <name evidence="5" type="primary">rpiB</name>
    <name evidence="5" type="ORF">ERS852582_01676</name>
</gene>
<evidence type="ECO:0000256" key="2">
    <source>
        <dbReference type="ARBA" id="ARBA00023235"/>
    </source>
</evidence>
<feature type="binding site" evidence="4">
    <location>
        <begin position="10"/>
        <end position="11"/>
    </location>
    <ligand>
        <name>D-ribulose 5-phosphate</name>
        <dbReference type="ChEBI" id="CHEBI:58121"/>
    </ligand>
</feature>
<evidence type="ECO:0000256" key="1">
    <source>
        <dbReference type="ARBA" id="ARBA00008754"/>
    </source>
</evidence>
<dbReference type="PIRSF" id="PIRSF005384">
    <property type="entry name" value="RpiB_LacA_B"/>
    <property type="match status" value="1"/>
</dbReference>
<feature type="binding site" evidence="4">
    <location>
        <position position="138"/>
    </location>
    <ligand>
        <name>D-ribulose 5-phosphate</name>
        <dbReference type="ChEBI" id="CHEBI:58121"/>
    </ligand>
</feature>
<dbReference type="NCBIfam" id="NF004051">
    <property type="entry name" value="PRK05571.1"/>
    <property type="match status" value="1"/>
</dbReference>
<dbReference type="PANTHER" id="PTHR43732:SF1">
    <property type="entry name" value="RIBOSE 5-PHOSPHATE ISOMERASE"/>
    <property type="match status" value="1"/>
</dbReference>
<feature type="binding site" evidence="4">
    <location>
        <position position="111"/>
    </location>
    <ligand>
        <name>D-ribulose 5-phosphate</name>
        <dbReference type="ChEBI" id="CHEBI:58121"/>
    </ligand>
</feature>
<dbReference type="NCBIfam" id="TIGR00689">
    <property type="entry name" value="rpiB_lacA_lacB"/>
    <property type="match status" value="1"/>
</dbReference>
<dbReference type="NCBIfam" id="TIGR01120">
    <property type="entry name" value="rpiB"/>
    <property type="match status" value="1"/>
</dbReference>
<protein>
    <submittedName>
        <fullName evidence="5">Ribose-5-phosphate isomerase B</fullName>
        <ecNumber evidence="5">5.3.1.6</ecNumber>
    </submittedName>
</protein>
<sequence length="148" mass="15887">MAKPIALAADHGGFELKEAVKSHLEELGLEYIDFGTHSTDSVDYPDMAVPACDAVVSGQCEKALLFCGTGVGISMAANKIKGIRACCCSDSFSCEYTRRHNDANALCMGGRVVGAGLACQLVDIFLNTEFEGGRHQRRIDKLTALENR</sequence>
<feature type="binding site" evidence="4">
    <location>
        <position position="101"/>
    </location>
    <ligand>
        <name>D-ribulose 5-phosphate</name>
        <dbReference type="ChEBI" id="CHEBI:58121"/>
    </ligand>
</feature>
<comment type="similarity">
    <text evidence="1">Belongs to the LacAB/RpiB family.</text>
</comment>
<dbReference type="AlphaFoldDB" id="A0A173TNL2"/>
<feature type="active site" description="Proton acceptor" evidence="3">
    <location>
        <position position="67"/>
    </location>
</feature>
<accession>A0A173TNL2</accession>
<dbReference type="InterPro" id="IPR036569">
    <property type="entry name" value="RpiB_LacA_LacB_sf"/>
</dbReference>
<keyword evidence="2 5" id="KW-0413">Isomerase</keyword>